<feature type="compositionally biased region" description="Polar residues" evidence="3">
    <location>
        <begin position="760"/>
        <end position="769"/>
    </location>
</feature>
<dbReference type="InterPro" id="IPR052574">
    <property type="entry name" value="CDIRP"/>
</dbReference>
<dbReference type="Proteomes" id="UP000002035">
    <property type="component" value="Unassembled WGS sequence"/>
</dbReference>
<evidence type="ECO:0000256" key="1">
    <source>
        <dbReference type="ARBA" id="ARBA00022614"/>
    </source>
</evidence>
<dbReference type="EMBL" id="DS995703">
    <property type="protein sequence ID" value="EEQ30093.1"/>
    <property type="molecule type" value="Genomic_DNA"/>
</dbReference>
<dbReference type="Gene3D" id="3.80.10.10">
    <property type="entry name" value="Ribonuclease Inhibitor"/>
    <property type="match status" value="2"/>
</dbReference>
<name>C5FK71_ARTOC</name>
<reference evidence="5" key="1">
    <citation type="journal article" date="2012" name="MBio">
        <title>Comparative genome analysis of Trichophyton rubrum and related dermatophytes reveals candidate genes involved in infection.</title>
        <authorList>
            <person name="Martinez D.A."/>
            <person name="Oliver B.G."/>
            <person name="Graeser Y."/>
            <person name="Goldberg J.M."/>
            <person name="Li W."/>
            <person name="Martinez-Rossi N.M."/>
            <person name="Monod M."/>
            <person name="Shelest E."/>
            <person name="Barton R.C."/>
            <person name="Birch E."/>
            <person name="Brakhage A.A."/>
            <person name="Chen Z."/>
            <person name="Gurr S.J."/>
            <person name="Heiman D."/>
            <person name="Heitman J."/>
            <person name="Kosti I."/>
            <person name="Rossi A."/>
            <person name="Saif S."/>
            <person name="Samalova M."/>
            <person name="Saunders C.W."/>
            <person name="Shea T."/>
            <person name="Summerbell R.C."/>
            <person name="Xu J."/>
            <person name="Young S."/>
            <person name="Zeng Q."/>
            <person name="Birren B.W."/>
            <person name="Cuomo C.A."/>
            <person name="White T.C."/>
        </authorList>
    </citation>
    <scope>NUCLEOTIDE SEQUENCE [LARGE SCALE GENOMIC DNA]</scope>
    <source>
        <strain evidence="5">ATCC MYA-4605 / CBS 113480</strain>
    </source>
</reference>
<feature type="compositionally biased region" description="Basic and acidic residues" evidence="3">
    <location>
        <begin position="368"/>
        <end position="380"/>
    </location>
</feature>
<sequence>MAEPWLDGLDDDWESQEVISATNSPLPGDDDVGYADISPTPSPRPYRDISIASNEPHSHRLGQYSTINRMSDGDATMQIKSRSEGVANNDNNTTPEWKRRIIRGERALGEPSDLFGPMGLETVFRPPSLSESQLQFQSHLSIPPVDGAAPQDRSVSSRRPFQGQRVSGSQKSRRSQRSRGSTFRSSNAGGNDTSWMEHMSEVIIGGDGRPYTPLKNQLEGVEPLREHLSSLSLELNSRLNSSSHIGITRDNETSSISLPKRTSRSPTRLENMSTFSDGHLPDKNIELEAENLTSISLPEGLSMGTQDFASADDLATTRQGDNSDYNLPGGRALSSSSHPPLDQGSILEQEPVPPTPRTPPSIRLYAPQEHKEELQEESTKPRPSSSGSPLKLFGNHDTYTSNKLLRRISQFEAANASNVDDASGLDAEREDMAPDEIPKLSSRTNNSRPSHATSEDKQSQNPLHVPNSPRNKENNNPQHTHERQLSPPSKTEAKRSLKRSSKITVSKRRRTLHVLPGQDQVWDESILDSTGPFSNPSLIEGVGIGQQRLPSFSRPAAPTPSDQRPITISNQSVFMGSETQGISTCPDASFIFHIDHPRKGSITTQEYYNEASKVMDHIRAQGGPISGSTRRNEGYQTIYEDDSALYSDESSEEQFSRPPSRDGVDLRKLREMPPQNPRIISHLKKFEEKDEFDVGMGASVESFRFGQQNGPLTNQSSHRNTGYFGGTAESSPENIRIRSNIYRKVQHCDQMVRREESLKSQKSTTSLPTGFSQGSASSSGAKGVISSDRVSHLIPENIGKMIFDRNTQCWIKNRAKSDQDILNRSQTASEDDPFRDISDLSVDEIKELAVARGLMPGEGVYYSSPSFPEGSLQSEPEKKAPVPTENNPRPQTQESAQNPMSESSSVQSKYTRFTVSVPKPGTRATSWGSEEFQTHKDNLDKHQILPQECAPLQESDGRTRAGTITFSSPLVSGIAYQGEDELCSEHTQEAHEWISDATVQSPLGNILPHNIPLPEQDGFELSCIQEGTEESIDEQGEEQNFDTSVIPSAVDIDQSVMLAPPNPESSNYSFHLSPLSEFTVNQVDESMRGETSYIAKRANPRALRQLHGKLALAAEDIVQHITDAEPYEAYWEQMRRLTLRGKGLLTLHQLDKYCPQLQELDVGENKLGQLKGIPATVRSLDSPYNCLSGLTSWSHLSNLQYLDISGNGLDNLHGLSGLYHLRSLNASHNKLTCIKGIFGLDGLLTLKVANNLLTSLDFKHADLIRLTKLDLSENGICSVQNVDGMQGIEFIDLRKNRMQEFIVHRPLRHLKILKLSGNRLNHLDVSPFPSLRVLYIDCNHLSTVEKLDECRFIDTLSMREQTIPSKGSSSACYAKPMTVNLNLGKLSSIRKLFLSSNFLSASTLTPDMPLLSLQLLDLASCTLEELHGRFGETFSHLKTLNLNFNALSDISGLGGIKRLNRLSLVGNRISRLRRLCKTLSDIGGAYGSLTRVDLRGNPITIGFYPTPVSGSGRQHYKHTTEDKVRRELVKHETEEDSHDKSLPYIGGGRDITRHPSYNSNNYIDYPPLDGHDEQNGDENKKEVDDPYTVPVADLFADAKYQAHLDEPTRLRRRVIELMIHNATSGRLTYLDGLPQSSPPDDDEINDDDGGHVGPGDIHVQAHEGAVRVKKDWVWNRLEQLGVLRRKEKGWEKRNGRG</sequence>
<keyword evidence="1" id="KW-0433">Leucine-rich repeat</keyword>
<feature type="compositionally biased region" description="Basic residues" evidence="3">
    <location>
        <begin position="496"/>
        <end position="511"/>
    </location>
</feature>
<dbReference type="Pfam" id="PF13855">
    <property type="entry name" value="LRR_8"/>
    <property type="match status" value="1"/>
</dbReference>
<evidence type="ECO:0000256" key="2">
    <source>
        <dbReference type="ARBA" id="ARBA00022737"/>
    </source>
</evidence>
<feature type="compositionally biased region" description="Low complexity" evidence="3">
    <location>
        <begin position="770"/>
        <end position="785"/>
    </location>
</feature>
<dbReference type="SMART" id="SM00365">
    <property type="entry name" value="LRR_SD22"/>
    <property type="match status" value="6"/>
</dbReference>
<feature type="compositionally biased region" description="Basic and acidic residues" evidence="3">
    <location>
        <begin position="1569"/>
        <end position="1584"/>
    </location>
</feature>
<dbReference type="VEuPathDB" id="FungiDB:MCYG_02912"/>
<feature type="region of interest" description="Disordered" evidence="3">
    <location>
        <begin position="708"/>
        <end position="730"/>
    </location>
</feature>
<dbReference type="GeneID" id="9224852"/>
<dbReference type="GO" id="GO:0035591">
    <property type="term" value="F:signaling adaptor activity"/>
    <property type="evidence" value="ECO:0007669"/>
    <property type="project" value="TreeGrafter"/>
</dbReference>
<feature type="region of interest" description="Disordered" evidence="3">
    <location>
        <begin position="142"/>
        <end position="195"/>
    </location>
</feature>
<feature type="compositionally biased region" description="Polar residues" evidence="3">
    <location>
        <begin position="884"/>
        <end position="909"/>
    </location>
</feature>
<dbReference type="GO" id="GO:0061499">
    <property type="term" value="C:outer plaque of mitotic spindle pole body"/>
    <property type="evidence" value="ECO:0007669"/>
    <property type="project" value="TreeGrafter"/>
</dbReference>
<organism evidence="4 5">
    <name type="scientific">Arthroderma otae (strain ATCC MYA-4605 / CBS 113480)</name>
    <name type="common">Microsporum canis</name>
    <dbReference type="NCBI Taxonomy" id="554155"/>
    <lineage>
        <taxon>Eukaryota</taxon>
        <taxon>Fungi</taxon>
        <taxon>Dikarya</taxon>
        <taxon>Ascomycota</taxon>
        <taxon>Pezizomycotina</taxon>
        <taxon>Eurotiomycetes</taxon>
        <taxon>Eurotiomycetidae</taxon>
        <taxon>Onygenales</taxon>
        <taxon>Arthrodermataceae</taxon>
        <taxon>Microsporum</taxon>
    </lineage>
</organism>
<keyword evidence="2" id="KW-0677">Repeat</keyword>
<feature type="compositionally biased region" description="Polar residues" evidence="3">
    <location>
        <begin position="264"/>
        <end position="276"/>
    </location>
</feature>
<dbReference type="PANTHER" id="PTHR47566:SF1">
    <property type="entry name" value="PROTEIN NUD1"/>
    <property type="match status" value="1"/>
</dbReference>
<dbReference type="PANTHER" id="PTHR47566">
    <property type="match status" value="1"/>
</dbReference>
<keyword evidence="5" id="KW-1185">Reference proteome</keyword>
<accession>C5FK71</accession>
<gene>
    <name evidence="4" type="ORF">MCYG_02912</name>
</gene>
<dbReference type="SUPFAM" id="SSF52058">
    <property type="entry name" value="L domain-like"/>
    <property type="match status" value="2"/>
</dbReference>
<evidence type="ECO:0000256" key="3">
    <source>
        <dbReference type="SAM" id="MobiDB-lite"/>
    </source>
</evidence>
<feature type="region of interest" description="Disordered" evidence="3">
    <location>
        <begin position="645"/>
        <end position="665"/>
    </location>
</feature>
<feature type="compositionally biased region" description="Basic and acidic residues" evidence="3">
    <location>
        <begin position="1527"/>
        <end position="1541"/>
    </location>
</feature>
<dbReference type="eggNOG" id="KOG0531">
    <property type="taxonomic scope" value="Eukaryota"/>
</dbReference>
<feature type="compositionally biased region" description="Polar residues" evidence="3">
    <location>
        <begin position="863"/>
        <end position="874"/>
    </location>
</feature>
<protein>
    <submittedName>
        <fullName evidence="4">Conserved leucine-rich repeat protein</fullName>
    </submittedName>
</protein>
<dbReference type="RefSeq" id="XP_002847406.1">
    <property type="nucleotide sequence ID" value="XM_002847360.1"/>
</dbReference>
<dbReference type="GO" id="GO:0031028">
    <property type="term" value="P:septation initiation signaling"/>
    <property type="evidence" value="ECO:0007669"/>
    <property type="project" value="TreeGrafter"/>
</dbReference>
<dbReference type="GO" id="GO:1902412">
    <property type="term" value="P:regulation of mitotic cytokinesis"/>
    <property type="evidence" value="ECO:0007669"/>
    <property type="project" value="TreeGrafter"/>
</dbReference>
<feature type="region of interest" description="Disordered" evidence="3">
    <location>
        <begin position="1527"/>
        <end position="1585"/>
    </location>
</feature>
<evidence type="ECO:0000313" key="4">
    <source>
        <dbReference type="EMBL" id="EEQ30093.1"/>
    </source>
</evidence>
<feature type="compositionally biased region" description="Polar residues" evidence="3">
    <location>
        <begin position="441"/>
        <end position="452"/>
    </location>
</feature>
<dbReference type="SMART" id="SM00369">
    <property type="entry name" value="LRR_TYP"/>
    <property type="match status" value="5"/>
</dbReference>
<dbReference type="InterPro" id="IPR001611">
    <property type="entry name" value="Leu-rich_rpt"/>
</dbReference>
<dbReference type="HOGENOM" id="CLU_002093_1_0_1"/>
<dbReference type="STRING" id="554155.C5FK71"/>
<feature type="region of interest" description="Disordered" evidence="3">
    <location>
        <begin position="752"/>
        <end position="785"/>
    </location>
</feature>
<dbReference type="PROSITE" id="PS51450">
    <property type="entry name" value="LRR"/>
    <property type="match status" value="5"/>
</dbReference>
<evidence type="ECO:0000313" key="5">
    <source>
        <dbReference type="Proteomes" id="UP000002035"/>
    </source>
</evidence>
<dbReference type="InterPro" id="IPR032675">
    <property type="entry name" value="LRR_dom_sf"/>
</dbReference>
<feature type="compositionally biased region" description="Polar residues" evidence="3">
    <location>
        <begin position="316"/>
        <end position="325"/>
    </location>
</feature>
<feature type="compositionally biased region" description="Polar residues" evidence="3">
    <location>
        <begin position="708"/>
        <end position="720"/>
    </location>
</feature>
<feature type="region of interest" description="Disordered" evidence="3">
    <location>
        <begin position="244"/>
        <end position="282"/>
    </location>
</feature>
<feature type="region of interest" description="Disordered" evidence="3">
    <location>
        <begin position="434"/>
        <end position="511"/>
    </location>
</feature>
<feature type="region of interest" description="Disordered" evidence="3">
    <location>
        <begin position="1629"/>
        <end position="1654"/>
    </location>
</feature>
<dbReference type="OrthoDB" id="7451790at2759"/>
<proteinExistence type="predicted"/>
<dbReference type="InterPro" id="IPR003591">
    <property type="entry name" value="Leu-rich_rpt_typical-subtyp"/>
</dbReference>
<dbReference type="OMA" id="ATSWGTD"/>
<feature type="region of interest" description="Disordered" evidence="3">
    <location>
        <begin position="1"/>
        <end position="59"/>
    </location>
</feature>
<feature type="region of interest" description="Disordered" evidence="3">
    <location>
        <begin position="316"/>
        <end position="395"/>
    </location>
</feature>
<feature type="region of interest" description="Disordered" evidence="3">
    <location>
        <begin position="862"/>
        <end position="909"/>
    </location>
</feature>